<reference evidence="2 3" key="1">
    <citation type="submission" date="2024-10" db="EMBL/GenBank/DDBJ databases">
        <title>The Natural Products Discovery Center: Release of the First 8490 Sequenced Strains for Exploring Actinobacteria Biosynthetic Diversity.</title>
        <authorList>
            <person name="Kalkreuter E."/>
            <person name="Kautsar S.A."/>
            <person name="Yang D."/>
            <person name="Bader C.D."/>
            <person name="Teijaro C.N."/>
            <person name="Fluegel L."/>
            <person name="Davis C.M."/>
            <person name="Simpson J.R."/>
            <person name="Lauterbach L."/>
            <person name="Steele A.D."/>
            <person name="Gui C."/>
            <person name="Meng S."/>
            <person name="Li G."/>
            <person name="Viehrig K."/>
            <person name="Ye F."/>
            <person name="Su P."/>
            <person name="Kiefer A.F."/>
            <person name="Nichols A."/>
            <person name="Cepeda A.J."/>
            <person name="Yan W."/>
            <person name="Fan B."/>
            <person name="Jiang Y."/>
            <person name="Adhikari A."/>
            <person name="Zheng C.-J."/>
            <person name="Schuster L."/>
            <person name="Cowan T.M."/>
            <person name="Smanski M.J."/>
            <person name="Chevrette M.G."/>
            <person name="De Carvalho L.P.S."/>
            <person name="Shen B."/>
        </authorList>
    </citation>
    <scope>NUCLEOTIDE SEQUENCE [LARGE SCALE GENOMIC DNA]</scope>
    <source>
        <strain evidence="2 3">NPDC000140</strain>
    </source>
</reference>
<feature type="region of interest" description="Disordered" evidence="1">
    <location>
        <begin position="176"/>
        <end position="210"/>
    </location>
</feature>
<protein>
    <recommendedName>
        <fullName evidence="4">FdhE protein</fullName>
    </recommendedName>
</protein>
<proteinExistence type="predicted"/>
<feature type="compositionally biased region" description="Basic residues" evidence="1">
    <location>
        <begin position="193"/>
        <end position="210"/>
    </location>
</feature>
<organism evidence="2 3">
    <name type="scientific">Micromonospora parva</name>
    <dbReference type="NCBI Taxonomy" id="1464048"/>
    <lineage>
        <taxon>Bacteria</taxon>
        <taxon>Bacillati</taxon>
        <taxon>Actinomycetota</taxon>
        <taxon>Actinomycetes</taxon>
        <taxon>Micromonosporales</taxon>
        <taxon>Micromonosporaceae</taxon>
        <taxon>Micromonospora</taxon>
    </lineage>
</organism>
<dbReference type="Proteomes" id="UP001602287">
    <property type="component" value="Unassembled WGS sequence"/>
</dbReference>
<keyword evidence="3" id="KW-1185">Reference proteome</keyword>
<dbReference type="RefSeq" id="WP_387221314.1">
    <property type="nucleotide sequence ID" value="NZ_JBIAZM010000007.1"/>
</dbReference>
<evidence type="ECO:0000313" key="3">
    <source>
        <dbReference type="Proteomes" id="UP001602287"/>
    </source>
</evidence>
<comment type="caution">
    <text evidence="2">The sequence shown here is derived from an EMBL/GenBank/DDBJ whole genome shotgun (WGS) entry which is preliminary data.</text>
</comment>
<evidence type="ECO:0008006" key="4">
    <source>
        <dbReference type="Google" id="ProtNLM"/>
    </source>
</evidence>
<dbReference type="EMBL" id="JBIAZM010000007">
    <property type="protein sequence ID" value="MFF5201749.1"/>
    <property type="molecule type" value="Genomic_DNA"/>
</dbReference>
<gene>
    <name evidence="2" type="ORF">ACFY3B_19320</name>
</gene>
<name>A0ABW6W066_9ACTN</name>
<evidence type="ECO:0000313" key="2">
    <source>
        <dbReference type="EMBL" id="MFF5201749.1"/>
    </source>
</evidence>
<evidence type="ECO:0000256" key="1">
    <source>
        <dbReference type="SAM" id="MobiDB-lite"/>
    </source>
</evidence>
<sequence>MTPTLALERMMLHPQYDQIIQRARTLAPTAVVDQADAAATEAHRILSTAAVRFAEAPAYPATVADVPGWLRLGLLDTLAAFADGRATTCLHQPQAHRPSPVLAAAWLPGLVTCPGCAHLLSLQRNPDADATCDSCGHRCAGPEHGDGIYPGMVQLGPLIFHYGTCGDCRPPVASNNPLSATLPAQNAAPRGTGRVKPRGKRGRRRGRGGR</sequence>
<accession>A0ABW6W066</accession>